<dbReference type="Gene3D" id="2.40.170.20">
    <property type="entry name" value="TonB-dependent receptor, beta-barrel domain"/>
    <property type="match status" value="1"/>
</dbReference>
<keyword evidence="5 12" id="KW-0812">Transmembrane</keyword>
<dbReference type="EMBL" id="CP061379">
    <property type="protein sequence ID" value="QPF89404.1"/>
    <property type="molecule type" value="Genomic_DNA"/>
</dbReference>
<keyword evidence="11 12" id="KW-0998">Cell outer membrane</keyword>
<dbReference type="InterPro" id="IPR000531">
    <property type="entry name" value="Beta-barrel_TonB"/>
</dbReference>
<evidence type="ECO:0000256" key="10">
    <source>
        <dbReference type="ARBA" id="ARBA00023136"/>
    </source>
</evidence>
<dbReference type="GO" id="GO:0015344">
    <property type="term" value="F:siderophore uptake transmembrane transporter activity"/>
    <property type="evidence" value="ECO:0007669"/>
    <property type="project" value="TreeGrafter"/>
</dbReference>
<dbReference type="Proteomes" id="UP000594621">
    <property type="component" value="Chromosome"/>
</dbReference>
<dbReference type="PANTHER" id="PTHR32552">
    <property type="entry name" value="FERRICHROME IRON RECEPTOR-RELATED"/>
    <property type="match status" value="1"/>
</dbReference>
<keyword evidence="4" id="KW-0410">Iron transport</keyword>
<comment type="similarity">
    <text evidence="12 13">Belongs to the TonB-dependent receptor family.</text>
</comment>
<feature type="compositionally biased region" description="Low complexity" evidence="14">
    <location>
        <begin position="57"/>
        <end position="77"/>
    </location>
</feature>
<evidence type="ECO:0000256" key="6">
    <source>
        <dbReference type="ARBA" id="ARBA00022729"/>
    </source>
</evidence>
<keyword evidence="18" id="KW-0675">Receptor</keyword>
<proteinExistence type="inferred from homology"/>
<feature type="chain" id="PRO_5032620799" evidence="15">
    <location>
        <begin position="33"/>
        <end position="783"/>
    </location>
</feature>
<evidence type="ECO:0000313" key="18">
    <source>
        <dbReference type="EMBL" id="QPF89404.1"/>
    </source>
</evidence>
<evidence type="ECO:0000256" key="4">
    <source>
        <dbReference type="ARBA" id="ARBA00022496"/>
    </source>
</evidence>
<evidence type="ECO:0000256" key="11">
    <source>
        <dbReference type="ARBA" id="ARBA00023237"/>
    </source>
</evidence>
<evidence type="ECO:0000256" key="2">
    <source>
        <dbReference type="ARBA" id="ARBA00022448"/>
    </source>
</evidence>
<feature type="region of interest" description="Disordered" evidence="14">
    <location>
        <begin position="43"/>
        <end position="88"/>
    </location>
</feature>
<evidence type="ECO:0000256" key="12">
    <source>
        <dbReference type="PROSITE-ProRule" id="PRU01360"/>
    </source>
</evidence>
<sequence length="783" mass="85377">MSSVRRARPRQFLLASAALTTFAAANLPAALAQEARNMLPPVEVTPAEPSRKPPKPAARAGQGARRVAAHRPAAVPAAPKPVVPTQTPLNTNAVATSASRLGLTVRETPATVEVISAETMREQGYRTVSDVAQGAVGVTAGDNPAEPSAFSMRGFTNSQINTLYNGIKIGPQNMTSRIMDTANLEAVEILKGPASLMSGEGASGGAINFVTKQPHTGAIRSEADFSWDSLNSFRTHYGSGGSTNVEGLDYRFDVSRSSLNGFADDTNTKTLDVSGQLNYRISDSLKVWGAIEYREDRGKAYWGAPLVPVAFSGSHATAGIVSGSYVSNFNGTNLGPVTIDDRTFNTNYNVIDNRNLAQEIWLRGGFELKLALDLTLKSQAYAYGAERSWFNNEVEAFNSTTNLVDRERFYVAHSQRLIGNITDLTWDANIAGFDNRLVTTLSSSYLDFVRPGAANFPDDTVTLVDPARGTYGLLTIQQQTARIDNEALAFEDRLKLTRSFALIGGLRVEHIGLDRNSTDVSGLEKASFPFTKDWAPVTGRIGYTWEAVPGLTFFSQYATGADVSANNIFLLLPTQPLDLTTSRTYETGVKHLFWGNRAEWSFSAYDILRKNVYAAAGGMLLNIAGRQESKGVELAASIRPIEPLRLWGNIAYVDARYADYNFVGGSFSGNTPPNVPRIVANAGAAYRFFTPWPVEVGIVGRHVGDRYNTDSNAVTLNVYTVGDLYAFVDVPRNVFNAVDQARLTFRVRNFTDKRYAIWGDPFYPDQILLGAPRTYEISAAFKW</sequence>
<feature type="domain" description="TonB-dependent receptor-like beta-barrel" evidence="16">
    <location>
        <begin position="324"/>
        <end position="749"/>
    </location>
</feature>
<protein>
    <submittedName>
        <fullName evidence="18">TonB-dependent receptor</fullName>
    </submittedName>
</protein>
<keyword evidence="2 12" id="KW-0813">Transport</keyword>
<keyword evidence="7" id="KW-0408">Iron</keyword>
<dbReference type="RefSeq" id="WP_195798942.1">
    <property type="nucleotide sequence ID" value="NZ_CP061379.1"/>
</dbReference>
<keyword evidence="19" id="KW-1185">Reference proteome</keyword>
<organism evidence="18 19">
    <name type="scientific">Bradyrhizobium commune</name>
    <dbReference type="NCBI Taxonomy" id="83627"/>
    <lineage>
        <taxon>Bacteria</taxon>
        <taxon>Pseudomonadati</taxon>
        <taxon>Pseudomonadota</taxon>
        <taxon>Alphaproteobacteria</taxon>
        <taxon>Hyphomicrobiales</taxon>
        <taxon>Nitrobacteraceae</taxon>
        <taxon>Bradyrhizobium</taxon>
    </lineage>
</organism>
<dbReference type="AlphaFoldDB" id="A0A7S9D2S0"/>
<dbReference type="Pfam" id="PF07715">
    <property type="entry name" value="Plug"/>
    <property type="match status" value="1"/>
</dbReference>
<evidence type="ECO:0000256" key="8">
    <source>
        <dbReference type="ARBA" id="ARBA00023065"/>
    </source>
</evidence>
<keyword evidence="3 12" id="KW-1134">Transmembrane beta strand</keyword>
<dbReference type="InterPro" id="IPR037066">
    <property type="entry name" value="Plug_dom_sf"/>
</dbReference>
<evidence type="ECO:0000256" key="3">
    <source>
        <dbReference type="ARBA" id="ARBA00022452"/>
    </source>
</evidence>
<keyword evidence="10 12" id="KW-0472">Membrane</keyword>
<evidence type="ECO:0000259" key="17">
    <source>
        <dbReference type="Pfam" id="PF07715"/>
    </source>
</evidence>
<dbReference type="InterPro" id="IPR039426">
    <property type="entry name" value="TonB-dep_rcpt-like"/>
</dbReference>
<gene>
    <name evidence="18" type="ORF">IC761_23175</name>
</gene>
<dbReference type="Gene3D" id="2.170.130.10">
    <property type="entry name" value="TonB-dependent receptor, plug domain"/>
    <property type="match status" value="1"/>
</dbReference>
<name>A0A7S9D2S0_9BRAD</name>
<accession>A0A7S9D2S0</accession>
<comment type="subcellular location">
    <subcellularLocation>
        <location evidence="1 12">Cell outer membrane</location>
        <topology evidence="1 12">Multi-pass membrane protein</topology>
    </subcellularLocation>
</comment>
<dbReference type="PROSITE" id="PS52016">
    <property type="entry name" value="TONB_DEPENDENT_REC_3"/>
    <property type="match status" value="1"/>
</dbReference>
<evidence type="ECO:0000256" key="5">
    <source>
        <dbReference type="ARBA" id="ARBA00022692"/>
    </source>
</evidence>
<dbReference type="PANTHER" id="PTHR32552:SF68">
    <property type="entry name" value="FERRICHROME OUTER MEMBRANE TRANSPORTER_PHAGE RECEPTOR"/>
    <property type="match status" value="1"/>
</dbReference>
<dbReference type="GO" id="GO:0009279">
    <property type="term" value="C:cell outer membrane"/>
    <property type="evidence" value="ECO:0007669"/>
    <property type="project" value="UniProtKB-SubCell"/>
</dbReference>
<dbReference type="InterPro" id="IPR036942">
    <property type="entry name" value="Beta-barrel_TonB_sf"/>
</dbReference>
<evidence type="ECO:0000259" key="16">
    <source>
        <dbReference type="Pfam" id="PF00593"/>
    </source>
</evidence>
<dbReference type="InterPro" id="IPR012910">
    <property type="entry name" value="Plug_dom"/>
</dbReference>
<reference evidence="18 19" key="1">
    <citation type="submission" date="2020-09" db="EMBL/GenBank/DDBJ databases">
        <title>Complete genomes of bradyrhizobia occurring on native shrubby legumes in Australia.</title>
        <authorList>
            <person name="Lafay B."/>
        </authorList>
    </citation>
    <scope>NUCLEOTIDE SEQUENCE [LARGE SCALE GENOMIC DNA]</scope>
    <source>
        <strain evidence="18 19">BDV5040</strain>
    </source>
</reference>
<dbReference type="CDD" id="cd01347">
    <property type="entry name" value="ligand_gated_channel"/>
    <property type="match status" value="1"/>
</dbReference>
<evidence type="ECO:0000256" key="13">
    <source>
        <dbReference type="RuleBase" id="RU003357"/>
    </source>
</evidence>
<feature type="domain" description="TonB-dependent receptor plug" evidence="17">
    <location>
        <begin position="105"/>
        <end position="206"/>
    </location>
</feature>
<evidence type="ECO:0000256" key="9">
    <source>
        <dbReference type="ARBA" id="ARBA00023077"/>
    </source>
</evidence>
<evidence type="ECO:0000256" key="14">
    <source>
        <dbReference type="SAM" id="MobiDB-lite"/>
    </source>
</evidence>
<evidence type="ECO:0000256" key="15">
    <source>
        <dbReference type="SAM" id="SignalP"/>
    </source>
</evidence>
<keyword evidence="9 13" id="KW-0798">TonB box</keyword>
<keyword evidence="6 15" id="KW-0732">Signal</keyword>
<evidence type="ECO:0000256" key="1">
    <source>
        <dbReference type="ARBA" id="ARBA00004571"/>
    </source>
</evidence>
<dbReference type="KEGG" id="bcou:IC761_23175"/>
<evidence type="ECO:0000313" key="19">
    <source>
        <dbReference type="Proteomes" id="UP000594621"/>
    </source>
</evidence>
<dbReference type="Pfam" id="PF00593">
    <property type="entry name" value="TonB_dep_Rec_b-barrel"/>
    <property type="match status" value="1"/>
</dbReference>
<keyword evidence="8" id="KW-0406">Ion transport</keyword>
<evidence type="ECO:0000256" key="7">
    <source>
        <dbReference type="ARBA" id="ARBA00023004"/>
    </source>
</evidence>
<dbReference type="SUPFAM" id="SSF56935">
    <property type="entry name" value="Porins"/>
    <property type="match status" value="1"/>
</dbReference>
<feature type="signal peptide" evidence="15">
    <location>
        <begin position="1"/>
        <end position="32"/>
    </location>
</feature>